<proteinExistence type="predicted"/>
<feature type="signal peptide" evidence="1">
    <location>
        <begin position="1"/>
        <end position="22"/>
    </location>
</feature>
<dbReference type="RefSeq" id="WP_252761267.1">
    <property type="nucleotide sequence ID" value="NZ_JAMXLY010000032.1"/>
</dbReference>
<evidence type="ECO:0000313" key="2">
    <source>
        <dbReference type="EMBL" id="MCO6025911.1"/>
    </source>
</evidence>
<accession>A0ABT1BXV3</accession>
<name>A0ABT1BXV3_9BACT</name>
<dbReference type="Proteomes" id="UP001204015">
    <property type="component" value="Unassembled WGS sequence"/>
</dbReference>
<comment type="caution">
    <text evidence="2">The sequence shown here is derived from an EMBL/GenBank/DDBJ whole genome shotgun (WGS) entry which is preliminary data.</text>
</comment>
<organism evidence="2 3">
    <name type="scientific">Segatella cerevisiae</name>
    <dbReference type="NCBI Taxonomy" id="2053716"/>
    <lineage>
        <taxon>Bacteria</taxon>
        <taxon>Pseudomonadati</taxon>
        <taxon>Bacteroidota</taxon>
        <taxon>Bacteroidia</taxon>
        <taxon>Bacteroidales</taxon>
        <taxon>Prevotellaceae</taxon>
        <taxon>Segatella</taxon>
    </lineage>
</organism>
<protein>
    <submittedName>
        <fullName evidence="2">Uncharacterized protein</fullName>
    </submittedName>
</protein>
<keyword evidence="3" id="KW-1185">Reference proteome</keyword>
<feature type="chain" id="PRO_5046231382" evidence="1">
    <location>
        <begin position="23"/>
        <end position="561"/>
    </location>
</feature>
<evidence type="ECO:0000256" key="1">
    <source>
        <dbReference type="SAM" id="SignalP"/>
    </source>
</evidence>
<dbReference type="EMBL" id="JAMXLY010000032">
    <property type="protein sequence ID" value="MCO6025911.1"/>
    <property type="molecule type" value="Genomic_DNA"/>
</dbReference>
<evidence type="ECO:0000313" key="3">
    <source>
        <dbReference type="Proteomes" id="UP001204015"/>
    </source>
</evidence>
<sequence length="561" mass="62344">MRKNDWLYIILSVFLLTLSACTDDSGRDPATVGKEIQVHLKVSVPTWIQDTRATGATVDETIRDFQLLCFDKDGYFIGRRKVTFSKSLESDGDYVLSGTIPSTTCRIHFVANGNFSSFNDTESMGVSENVLIPSLNSSMKDSQMTYWGYKRFSTSDEMFNFLNSGTNTIYLLRDRAEITVDNETSDIQSVDFAVCNGLEKGTMAPFDKNHLDAPFAYNDSVGVKYVTEPEDQSKFPTPQDVLPNTPSQYVFEEPNSSSDPLAVILKVTYKDGSVKYYKILLENAEFNMLPIIRNHEYRIVIKKLALSLGYDSFIGALNGDAANDPFLYVDDIIPGISNDNSTLTITNGTTQVFHASGEQTIDFKYVSTLGNIDTSSFQVGWLSDNGVADPSVCSVTSYDATTGDGKVTIKLNDVSSIAQFGTLYLKDKTGLVRRIHIVSIDNFSFGDDLAIDPPSNVGTDAGSEVKLTFTVPSYYPDALMPLEIKFASNDLNPTDKNNLGVSVESTADINQPWNFWYTFYATEKKTYNLIFKTVRKNNPGDTGELYIKAGDFETKELTFTY</sequence>
<keyword evidence="1" id="KW-0732">Signal</keyword>
<gene>
    <name evidence="2" type="ORF">NG821_08695</name>
</gene>
<reference evidence="2 3" key="1">
    <citation type="submission" date="2022-06" db="EMBL/GenBank/DDBJ databases">
        <title>A taxonomic note on the genus Prevotella: Description of four novel genera and emended description of the genera Hallella and Xylanibacter.</title>
        <authorList>
            <person name="Hitch T.C.A."/>
        </authorList>
    </citation>
    <scope>NUCLEOTIDE SEQUENCE [LARGE SCALE GENOMIC DNA]</scope>
    <source>
        <strain evidence="2 3">DSM 100619</strain>
    </source>
</reference>
<dbReference type="PROSITE" id="PS51257">
    <property type="entry name" value="PROKAR_LIPOPROTEIN"/>
    <property type="match status" value="1"/>
</dbReference>